<protein>
    <submittedName>
        <fullName evidence="3">Uncharacterized protein</fullName>
    </submittedName>
</protein>
<dbReference type="Proteomes" id="UP000245667">
    <property type="component" value="Unassembled WGS sequence"/>
</dbReference>
<evidence type="ECO:0000256" key="1">
    <source>
        <dbReference type="SAM" id="MobiDB-lite"/>
    </source>
</evidence>
<dbReference type="PROSITE" id="PS51257">
    <property type="entry name" value="PROKAR_LIPOPROTEIN"/>
    <property type="match status" value="1"/>
</dbReference>
<reference evidence="2 5" key="2">
    <citation type="submission" date="2020-07" db="EMBL/GenBank/DDBJ databases">
        <title>The draft genome sequence of Maribacter polysiphoniae KCTC 22021.</title>
        <authorList>
            <person name="Mu L."/>
        </authorList>
    </citation>
    <scope>NUCLEOTIDE SEQUENCE [LARGE SCALE GENOMIC DNA]</scope>
    <source>
        <strain evidence="2 5">KCTC 22021</strain>
    </source>
</reference>
<accession>A0A316DXX0</accession>
<feature type="region of interest" description="Disordered" evidence="1">
    <location>
        <begin position="53"/>
        <end position="76"/>
    </location>
</feature>
<dbReference type="Proteomes" id="UP000651837">
    <property type="component" value="Unassembled WGS sequence"/>
</dbReference>
<reference evidence="3 4" key="1">
    <citation type="submission" date="2018-05" db="EMBL/GenBank/DDBJ databases">
        <title>Genomic Encyclopedia of Archaeal and Bacterial Type Strains, Phase II (KMG-II): from individual species to whole genera.</title>
        <authorList>
            <person name="Goeker M."/>
        </authorList>
    </citation>
    <scope>NUCLEOTIDE SEQUENCE [LARGE SCALE GENOMIC DNA]</scope>
    <source>
        <strain evidence="3 4">DSM 23514</strain>
    </source>
</reference>
<dbReference type="AlphaFoldDB" id="A0A316DXX0"/>
<dbReference type="OrthoDB" id="1425186at2"/>
<evidence type="ECO:0000313" key="3">
    <source>
        <dbReference type="EMBL" id="PWK22934.1"/>
    </source>
</evidence>
<evidence type="ECO:0000313" key="5">
    <source>
        <dbReference type="Proteomes" id="UP000651837"/>
    </source>
</evidence>
<feature type="compositionally biased region" description="Basic and acidic residues" evidence="1">
    <location>
        <begin position="53"/>
        <end position="64"/>
    </location>
</feature>
<keyword evidence="5" id="KW-1185">Reference proteome</keyword>
<dbReference type="EMBL" id="JACWLN010000005">
    <property type="protein sequence ID" value="MBD1261596.1"/>
    <property type="molecule type" value="Genomic_DNA"/>
</dbReference>
<name>A0A316DXX0_9FLAO</name>
<organism evidence="3 4">
    <name type="scientific">Maribacter polysiphoniae</name>
    <dbReference type="NCBI Taxonomy" id="429344"/>
    <lineage>
        <taxon>Bacteria</taxon>
        <taxon>Pseudomonadati</taxon>
        <taxon>Bacteroidota</taxon>
        <taxon>Flavobacteriia</taxon>
        <taxon>Flavobacteriales</taxon>
        <taxon>Flavobacteriaceae</taxon>
        <taxon>Maribacter</taxon>
    </lineage>
</organism>
<comment type="caution">
    <text evidence="3">The sequence shown here is derived from an EMBL/GenBank/DDBJ whole genome shotgun (WGS) entry which is preliminary data.</text>
</comment>
<evidence type="ECO:0000313" key="4">
    <source>
        <dbReference type="Proteomes" id="UP000245667"/>
    </source>
</evidence>
<proteinExistence type="predicted"/>
<dbReference type="EMBL" id="QGGQ01000006">
    <property type="protein sequence ID" value="PWK22934.1"/>
    <property type="molecule type" value="Genomic_DNA"/>
</dbReference>
<evidence type="ECO:0000313" key="2">
    <source>
        <dbReference type="EMBL" id="MBD1261596.1"/>
    </source>
</evidence>
<dbReference type="RefSeq" id="WP_109651848.1">
    <property type="nucleotide sequence ID" value="NZ_JACWLN010000005.1"/>
</dbReference>
<sequence length="311" mass="35646">MKTIHKIFPILIILIGCTGFSQTPEQQKMIDKALKMRDSIMESLNLEEVQRKAEQQQKRLESDKQSNNTTSPIPKAIKNEDKYWKNTLASDSGNTLKNWNNGDADLVFNYSYDPGKDKVQYVKIGVIRADGTIALNPINKVPILKPIKEFKDNNNFFDIHNPDVYQYHNEDSGFKLNAYLSVYQNDKQIGILTIGNSEKVTRNLLTSGDLYYGDEGYLLSWVYVDEACAIMAHENWKGDLSNTGTPLLVETTVTYDLSFKPGWNLVKTEVIGKYEFPNAPEEDRSRYKKHVHTMVPSIPDDATYYFRSTLY</sequence>
<gene>
    <name evidence="2" type="ORF">HZY62_13410</name>
    <name evidence="3" type="ORF">LX92_02873</name>
</gene>